<dbReference type="PANTHER" id="PTHR10846">
    <property type="entry name" value="SODIUM/POTASSIUM/CALCIUM EXCHANGER"/>
    <property type="match status" value="1"/>
</dbReference>
<dbReference type="InterPro" id="IPR004837">
    <property type="entry name" value="NaCa_Exmemb"/>
</dbReference>
<feature type="transmembrane region" description="Helical" evidence="5">
    <location>
        <begin position="32"/>
        <end position="52"/>
    </location>
</feature>
<dbReference type="AlphaFoldDB" id="A0A395M1X9"/>
<feature type="transmembrane region" description="Helical" evidence="5">
    <location>
        <begin position="246"/>
        <end position="270"/>
    </location>
</feature>
<evidence type="ECO:0000256" key="2">
    <source>
        <dbReference type="ARBA" id="ARBA00022692"/>
    </source>
</evidence>
<evidence type="ECO:0000256" key="1">
    <source>
        <dbReference type="ARBA" id="ARBA00004141"/>
    </source>
</evidence>
<keyword evidence="3 5" id="KW-1133">Transmembrane helix</keyword>
<dbReference type="InterPro" id="IPR044880">
    <property type="entry name" value="NCX_ion-bd_dom_sf"/>
</dbReference>
<feature type="transmembrane region" description="Helical" evidence="5">
    <location>
        <begin position="6"/>
        <end position="25"/>
    </location>
</feature>
<comment type="subcellular location">
    <subcellularLocation>
        <location evidence="1">Membrane</location>
        <topology evidence="1">Multi-pass membrane protein</topology>
    </subcellularLocation>
</comment>
<reference evidence="7 8" key="1">
    <citation type="journal article" date="2011" name="ISME J.">
        <title>Community ecology of hot spring cyanobacterial mats: predominant populations and their functional potential.</title>
        <authorList>
            <person name="Klatt C.G."/>
            <person name="Wood J.M."/>
            <person name="Rusch D.B."/>
            <person name="Bateson M.M."/>
            <person name="Hamamura N."/>
            <person name="Heidelberg J.F."/>
            <person name="Grossman A.R."/>
            <person name="Bhaya D."/>
            <person name="Cohan F.M."/>
            <person name="Kuhl M."/>
            <person name="Bryant D.A."/>
            <person name="Ward D.M."/>
        </authorList>
    </citation>
    <scope>NUCLEOTIDE SEQUENCE [LARGE SCALE GENOMIC DNA]</scope>
    <source>
        <strain evidence="7">OS</strain>
    </source>
</reference>
<dbReference type="GO" id="GO:0008273">
    <property type="term" value="F:calcium, potassium:sodium antiporter activity"/>
    <property type="evidence" value="ECO:0007669"/>
    <property type="project" value="TreeGrafter"/>
</dbReference>
<feature type="transmembrane region" description="Helical" evidence="5">
    <location>
        <begin position="131"/>
        <end position="149"/>
    </location>
</feature>
<gene>
    <name evidence="7" type="ORF">D0433_07045</name>
</gene>
<feature type="transmembrane region" description="Helical" evidence="5">
    <location>
        <begin position="106"/>
        <end position="125"/>
    </location>
</feature>
<evidence type="ECO:0000313" key="8">
    <source>
        <dbReference type="Proteomes" id="UP000266389"/>
    </source>
</evidence>
<evidence type="ECO:0000313" key="7">
    <source>
        <dbReference type="EMBL" id="RFM24218.1"/>
    </source>
</evidence>
<feature type="transmembrane region" description="Helical" evidence="5">
    <location>
        <begin position="300"/>
        <end position="318"/>
    </location>
</feature>
<keyword evidence="2 5" id="KW-0812">Transmembrane</keyword>
<protein>
    <submittedName>
        <fullName evidence="7">Sodium:calcium antiporter</fullName>
    </submittedName>
</protein>
<evidence type="ECO:0000256" key="5">
    <source>
        <dbReference type="SAM" id="Phobius"/>
    </source>
</evidence>
<dbReference type="Proteomes" id="UP000266389">
    <property type="component" value="Unassembled WGS sequence"/>
</dbReference>
<dbReference type="GO" id="GO:0005262">
    <property type="term" value="F:calcium channel activity"/>
    <property type="evidence" value="ECO:0007669"/>
    <property type="project" value="TreeGrafter"/>
</dbReference>
<dbReference type="InterPro" id="IPR004481">
    <property type="entry name" value="K/Na/Ca-exchanger"/>
</dbReference>
<accession>A0A395M1X9</accession>
<dbReference type="EMBL" id="PHFL01000045">
    <property type="protein sequence ID" value="RFM24218.1"/>
    <property type="molecule type" value="Genomic_DNA"/>
</dbReference>
<feature type="transmembrane region" description="Helical" evidence="5">
    <location>
        <begin position="276"/>
        <end position="293"/>
    </location>
</feature>
<dbReference type="GO" id="GO:0005886">
    <property type="term" value="C:plasma membrane"/>
    <property type="evidence" value="ECO:0007669"/>
    <property type="project" value="TreeGrafter"/>
</dbReference>
<organism evidence="7 8">
    <name type="scientific">Candidatus Thermochlorobacter aerophilus</name>
    <dbReference type="NCBI Taxonomy" id="1868324"/>
    <lineage>
        <taxon>Bacteria</taxon>
        <taxon>Pseudomonadati</taxon>
        <taxon>Chlorobiota</taxon>
        <taxon>Chlorobiia</taxon>
        <taxon>Chlorobiales</taxon>
        <taxon>Candidatus Thermochlorobacteriaceae</taxon>
        <taxon>Candidatus Thermochlorobacter</taxon>
    </lineage>
</organism>
<evidence type="ECO:0000256" key="4">
    <source>
        <dbReference type="ARBA" id="ARBA00023136"/>
    </source>
</evidence>
<sequence length="319" mass="33733">MEEIALWGIAFVVSLTTLITAARFFTNAAEVVGLALGLSPFAVGVVIVSVGTSLPELIASVVAVSKEVSEVVSGNVIGASISNLFFVLALSAIFARKRIELGDQYILIDLNYLLGAAFLLSLMMLDGKITLAEGVLGLSAYIAYTLYLLRESNSKPDILLSESVKESARSGKGHWKDVAVLVISGIFIYLGANYTIEAIEHIADALQISKAIISVTVLSIGTTLPEAVVSATAAWQGKGEIAVGNILGSCIFNSLAITGIASLVGVIVVPTEILKLPLPVYGVGSLLFYLLTLDKKISRWEGILFLIIYALFILKVAAL</sequence>
<dbReference type="PANTHER" id="PTHR10846:SF8">
    <property type="entry name" value="INNER MEMBRANE PROTEIN YRBG"/>
    <property type="match status" value="1"/>
</dbReference>
<name>A0A395M1X9_9BACT</name>
<feature type="transmembrane region" description="Helical" evidence="5">
    <location>
        <begin position="178"/>
        <end position="196"/>
    </location>
</feature>
<proteinExistence type="predicted"/>
<evidence type="ECO:0000259" key="6">
    <source>
        <dbReference type="Pfam" id="PF01699"/>
    </source>
</evidence>
<dbReference type="NCBIfam" id="TIGR00367">
    <property type="entry name" value="calcium/sodium antiporter"/>
    <property type="match status" value="1"/>
</dbReference>
<keyword evidence="4 5" id="KW-0472">Membrane</keyword>
<comment type="caution">
    <text evidence="7">The sequence shown here is derived from an EMBL/GenBank/DDBJ whole genome shotgun (WGS) entry which is preliminary data.</text>
</comment>
<evidence type="ECO:0000256" key="3">
    <source>
        <dbReference type="ARBA" id="ARBA00022989"/>
    </source>
</evidence>
<feature type="transmembrane region" description="Helical" evidence="5">
    <location>
        <begin position="208"/>
        <end position="234"/>
    </location>
</feature>
<feature type="transmembrane region" description="Helical" evidence="5">
    <location>
        <begin position="72"/>
        <end position="94"/>
    </location>
</feature>
<dbReference type="GO" id="GO:0006874">
    <property type="term" value="P:intracellular calcium ion homeostasis"/>
    <property type="evidence" value="ECO:0007669"/>
    <property type="project" value="TreeGrafter"/>
</dbReference>
<feature type="domain" description="Sodium/calcium exchanger membrane region" evidence="6">
    <location>
        <begin position="178"/>
        <end position="314"/>
    </location>
</feature>
<feature type="domain" description="Sodium/calcium exchanger membrane region" evidence="6">
    <location>
        <begin position="9"/>
        <end position="149"/>
    </location>
</feature>
<dbReference type="Pfam" id="PF01699">
    <property type="entry name" value="Na_Ca_ex"/>
    <property type="match status" value="2"/>
</dbReference>
<dbReference type="Gene3D" id="1.20.1420.30">
    <property type="entry name" value="NCX, central ion-binding region"/>
    <property type="match status" value="1"/>
</dbReference>